<evidence type="ECO:0000256" key="6">
    <source>
        <dbReference type="ARBA" id="ARBA00022989"/>
    </source>
</evidence>
<evidence type="ECO:0000313" key="9">
    <source>
        <dbReference type="EMBL" id="PZX17607.1"/>
    </source>
</evidence>
<evidence type="ECO:0000313" key="10">
    <source>
        <dbReference type="Proteomes" id="UP000248916"/>
    </source>
</evidence>
<name>A0A2W7NHC7_9RHOB</name>
<feature type="transmembrane region" description="Helical" evidence="8">
    <location>
        <begin position="172"/>
        <end position="191"/>
    </location>
</feature>
<dbReference type="SUPFAM" id="SSF103481">
    <property type="entry name" value="Multidrug resistance efflux transporter EmrE"/>
    <property type="match status" value="2"/>
</dbReference>
<evidence type="ECO:0000256" key="7">
    <source>
        <dbReference type="ARBA" id="ARBA00023136"/>
    </source>
</evidence>
<keyword evidence="5 8" id="KW-0812">Transmembrane</keyword>
<evidence type="ECO:0000256" key="3">
    <source>
        <dbReference type="ARBA" id="ARBA00022448"/>
    </source>
</evidence>
<keyword evidence="4" id="KW-1003">Cell membrane</keyword>
<evidence type="ECO:0000256" key="2">
    <source>
        <dbReference type="ARBA" id="ARBA00007362"/>
    </source>
</evidence>
<feature type="transmembrane region" description="Helical" evidence="8">
    <location>
        <begin position="198"/>
        <end position="220"/>
    </location>
</feature>
<evidence type="ECO:0000256" key="1">
    <source>
        <dbReference type="ARBA" id="ARBA00004651"/>
    </source>
</evidence>
<reference evidence="9 10" key="1">
    <citation type="submission" date="2018-06" db="EMBL/GenBank/DDBJ databases">
        <title>Genomic Encyclopedia of Archaeal and Bacterial Type Strains, Phase II (KMG-II): from individual species to whole genera.</title>
        <authorList>
            <person name="Goeker M."/>
        </authorList>
    </citation>
    <scope>NUCLEOTIDE SEQUENCE [LARGE SCALE GENOMIC DNA]</scope>
    <source>
        <strain evidence="9 10">DSM 22009</strain>
    </source>
</reference>
<dbReference type="NCBIfam" id="TIGR00688">
    <property type="entry name" value="rarD"/>
    <property type="match status" value="1"/>
</dbReference>
<dbReference type="InterPro" id="IPR004626">
    <property type="entry name" value="RarD"/>
</dbReference>
<sequence length="270" mass="28667">MAHRILWSAVFFGAIVALQGRIGSVLALLGARALRVRLVASTVFVSSNWFLFIWAVQSGRTVESSLGYYIAPLMAVIVGRVYFGERLSSLRWTATALAALGVMILAAWLGAPPWVSLAIALTFTLYGVAKRGLDAPALISVLAEVLLLAPIALFWIAVMVPGKGAMVDPVDAGLLLLSGPLTALPLILFSYASRRMTLATLGVVGYLNPTLQFVGAVTILGEPVTAVHLLAFGLIWTALALYSAAAFRRERRTGGDIAAREKVATDPPPP</sequence>
<dbReference type="GO" id="GO:0005886">
    <property type="term" value="C:plasma membrane"/>
    <property type="evidence" value="ECO:0007669"/>
    <property type="project" value="UniProtKB-SubCell"/>
</dbReference>
<feature type="transmembrane region" description="Helical" evidence="8">
    <location>
        <begin position="226"/>
        <end position="247"/>
    </location>
</feature>
<dbReference type="AlphaFoldDB" id="A0A2W7NHC7"/>
<feature type="transmembrane region" description="Helical" evidence="8">
    <location>
        <begin position="114"/>
        <end position="129"/>
    </location>
</feature>
<gene>
    <name evidence="9" type="ORF">LX81_01332</name>
</gene>
<organism evidence="9 10">
    <name type="scientific">Palleronia aestuarii</name>
    <dbReference type="NCBI Taxonomy" id="568105"/>
    <lineage>
        <taxon>Bacteria</taxon>
        <taxon>Pseudomonadati</taxon>
        <taxon>Pseudomonadota</taxon>
        <taxon>Alphaproteobacteria</taxon>
        <taxon>Rhodobacterales</taxon>
        <taxon>Roseobacteraceae</taxon>
        <taxon>Palleronia</taxon>
    </lineage>
</organism>
<protein>
    <submittedName>
        <fullName evidence="9">Chloramphenicol-sensitive protein RarD</fullName>
    </submittedName>
</protein>
<keyword evidence="7 8" id="KW-0472">Membrane</keyword>
<accession>A0A2W7NHC7</accession>
<feature type="transmembrane region" description="Helical" evidence="8">
    <location>
        <begin position="6"/>
        <end position="29"/>
    </location>
</feature>
<feature type="transmembrane region" description="Helical" evidence="8">
    <location>
        <begin position="141"/>
        <end position="160"/>
    </location>
</feature>
<dbReference type="EMBL" id="QKZL01000004">
    <property type="protein sequence ID" value="PZX17607.1"/>
    <property type="molecule type" value="Genomic_DNA"/>
</dbReference>
<evidence type="ECO:0000256" key="5">
    <source>
        <dbReference type="ARBA" id="ARBA00022692"/>
    </source>
</evidence>
<dbReference type="InterPro" id="IPR037185">
    <property type="entry name" value="EmrE-like"/>
</dbReference>
<dbReference type="Proteomes" id="UP000248916">
    <property type="component" value="Unassembled WGS sequence"/>
</dbReference>
<comment type="caution">
    <text evidence="9">The sequence shown here is derived from an EMBL/GenBank/DDBJ whole genome shotgun (WGS) entry which is preliminary data.</text>
</comment>
<proteinExistence type="inferred from homology"/>
<evidence type="ECO:0000256" key="8">
    <source>
        <dbReference type="SAM" id="Phobius"/>
    </source>
</evidence>
<evidence type="ECO:0000256" key="4">
    <source>
        <dbReference type="ARBA" id="ARBA00022475"/>
    </source>
</evidence>
<keyword evidence="3" id="KW-0813">Transport</keyword>
<feature type="transmembrane region" description="Helical" evidence="8">
    <location>
        <begin position="90"/>
        <end position="108"/>
    </location>
</feature>
<feature type="transmembrane region" description="Helical" evidence="8">
    <location>
        <begin position="66"/>
        <end position="83"/>
    </location>
</feature>
<feature type="transmembrane region" description="Helical" evidence="8">
    <location>
        <begin position="36"/>
        <end position="54"/>
    </location>
</feature>
<keyword evidence="6 8" id="KW-1133">Transmembrane helix</keyword>
<keyword evidence="10" id="KW-1185">Reference proteome</keyword>
<comment type="subcellular location">
    <subcellularLocation>
        <location evidence="1">Cell membrane</location>
        <topology evidence="1">Multi-pass membrane protein</topology>
    </subcellularLocation>
</comment>
<comment type="similarity">
    <text evidence="2">Belongs to the EamA transporter family.</text>
</comment>